<dbReference type="Proteomes" id="UP000316095">
    <property type="component" value="Unassembled WGS sequence"/>
</dbReference>
<comment type="catalytic activity">
    <reaction evidence="21">
        <text>7,8-dihydropteroate + L-glutamate + ATP = 7,8-dihydrofolate + ADP + phosphate + H(+)</text>
        <dbReference type="Rhea" id="RHEA:23584"/>
        <dbReference type="ChEBI" id="CHEBI:15378"/>
        <dbReference type="ChEBI" id="CHEBI:17839"/>
        <dbReference type="ChEBI" id="CHEBI:29985"/>
        <dbReference type="ChEBI" id="CHEBI:30616"/>
        <dbReference type="ChEBI" id="CHEBI:43474"/>
        <dbReference type="ChEBI" id="CHEBI:57451"/>
        <dbReference type="ChEBI" id="CHEBI:456216"/>
        <dbReference type="EC" id="6.3.2.12"/>
    </reaction>
</comment>
<evidence type="ECO:0000256" key="14">
    <source>
        <dbReference type="ARBA" id="ARBA00022909"/>
    </source>
</evidence>
<dbReference type="PIRSF" id="PIRSF001563">
    <property type="entry name" value="Folylpolyglu_synth"/>
    <property type="match status" value="1"/>
</dbReference>
<evidence type="ECO:0000256" key="16">
    <source>
        <dbReference type="ARBA" id="ARBA00030592"/>
    </source>
</evidence>
<evidence type="ECO:0000256" key="20">
    <source>
        <dbReference type="ARBA" id="ARBA00049035"/>
    </source>
</evidence>
<evidence type="ECO:0000256" key="17">
    <source>
        <dbReference type="ARBA" id="ARBA00032510"/>
    </source>
</evidence>
<evidence type="ECO:0000256" key="22">
    <source>
        <dbReference type="PIRNR" id="PIRNR001563"/>
    </source>
</evidence>
<comment type="similarity">
    <text evidence="5 22">Belongs to the folylpolyglutamate synthase family.</text>
</comment>
<dbReference type="PANTHER" id="PTHR11136:SF0">
    <property type="entry name" value="DIHYDROFOLATE SYNTHETASE-RELATED"/>
    <property type="match status" value="1"/>
</dbReference>
<evidence type="ECO:0000313" key="26">
    <source>
        <dbReference type="Proteomes" id="UP000316095"/>
    </source>
</evidence>
<keyword evidence="9 22" id="KW-0436">Ligase</keyword>
<dbReference type="InterPro" id="IPR001645">
    <property type="entry name" value="Folylpolyglutamate_synth"/>
</dbReference>
<evidence type="ECO:0000256" key="3">
    <source>
        <dbReference type="ARBA" id="ARBA00004799"/>
    </source>
</evidence>
<evidence type="ECO:0000256" key="7">
    <source>
        <dbReference type="ARBA" id="ARBA00013025"/>
    </source>
</evidence>
<evidence type="ECO:0000256" key="6">
    <source>
        <dbReference type="ARBA" id="ARBA00013023"/>
    </source>
</evidence>
<dbReference type="EC" id="6.3.2.17" evidence="7"/>
<dbReference type="GO" id="GO:0005524">
    <property type="term" value="F:ATP binding"/>
    <property type="evidence" value="ECO:0007669"/>
    <property type="project" value="UniProtKB-KW"/>
</dbReference>
<dbReference type="GO" id="GO:0046656">
    <property type="term" value="P:folic acid biosynthetic process"/>
    <property type="evidence" value="ECO:0007669"/>
    <property type="project" value="UniProtKB-KW"/>
</dbReference>
<dbReference type="GO" id="GO:0046872">
    <property type="term" value="F:metal ion binding"/>
    <property type="evidence" value="ECO:0007669"/>
    <property type="project" value="UniProtKB-KW"/>
</dbReference>
<dbReference type="InterPro" id="IPR004101">
    <property type="entry name" value="Mur_ligase_C"/>
</dbReference>
<dbReference type="InterPro" id="IPR036615">
    <property type="entry name" value="Mur_ligase_C_dom_sf"/>
</dbReference>
<dbReference type="EMBL" id="SJPG01000001">
    <property type="protein sequence ID" value="TWT61053.1"/>
    <property type="molecule type" value="Genomic_DNA"/>
</dbReference>
<dbReference type="FunFam" id="3.40.1190.10:FF:000011">
    <property type="entry name" value="Folylpolyglutamate synthase/dihydrofolate synthase"/>
    <property type="match status" value="1"/>
</dbReference>
<dbReference type="AlphaFoldDB" id="A0A5C5XFC0"/>
<keyword evidence="11 22" id="KW-0547">Nucleotide-binding</keyword>
<comment type="cofactor">
    <cofactor evidence="1">
        <name>Mg(2+)</name>
        <dbReference type="ChEBI" id="CHEBI:18420"/>
    </cofactor>
</comment>
<evidence type="ECO:0000256" key="5">
    <source>
        <dbReference type="ARBA" id="ARBA00008276"/>
    </source>
</evidence>
<keyword evidence="26" id="KW-1185">Reference proteome</keyword>
<proteinExistence type="inferred from homology"/>
<evidence type="ECO:0000256" key="8">
    <source>
        <dbReference type="ARBA" id="ARBA00019357"/>
    </source>
</evidence>
<gene>
    <name evidence="25" type="ORF">Pan54_17870</name>
</gene>
<evidence type="ECO:0000256" key="11">
    <source>
        <dbReference type="ARBA" id="ARBA00022741"/>
    </source>
</evidence>
<evidence type="ECO:0000256" key="15">
    <source>
        <dbReference type="ARBA" id="ARBA00030048"/>
    </source>
</evidence>
<feature type="domain" description="Mur ligase C-terminal" evidence="23">
    <location>
        <begin position="316"/>
        <end position="435"/>
    </location>
</feature>
<reference evidence="25 26" key="1">
    <citation type="submission" date="2019-02" db="EMBL/GenBank/DDBJ databases">
        <title>Deep-cultivation of Planctomycetes and their phenomic and genomic characterization uncovers novel biology.</title>
        <authorList>
            <person name="Wiegand S."/>
            <person name="Jogler M."/>
            <person name="Boedeker C."/>
            <person name="Pinto D."/>
            <person name="Vollmers J."/>
            <person name="Rivas-Marin E."/>
            <person name="Kohn T."/>
            <person name="Peeters S.H."/>
            <person name="Heuer A."/>
            <person name="Rast P."/>
            <person name="Oberbeckmann S."/>
            <person name="Bunk B."/>
            <person name="Jeske O."/>
            <person name="Meyerdierks A."/>
            <person name="Storesund J.E."/>
            <person name="Kallscheuer N."/>
            <person name="Luecker S."/>
            <person name="Lage O.M."/>
            <person name="Pohl T."/>
            <person name="Merkel B.J."/>
            <person name="Hornburger P."/>
            <person name="Mueller R.-W."/>
            <person name="Bruemmer F."/>
            <person name="Labrenz M."/>
            <person name="Spormann A.M."/>
            <person name="Op Den Camp H."/>
            <person name="Overmann J."/>
            <person name="Amann R."/>
            <person name="Jetten M.S.M."/>
            <person name="Mascher T."/>
            <person name="Medema M.H."/>
            <person name="Devos D.P."/>
            <person name="Kaster A.-K."/>
            <person name="Ovreas L."/>
            <person name="Rohde M."/>
            <person name="Galperin M.Y."/>
            <person name="Jogler C."/>
        </authorList>
    </citation>
    <scope>NUCLEOTIDE SEQUENCE [LARGE SCALE GENOMIC DNA]</scope>
    <source>
        <strain evidence="25 26">Pan54</strain>
    </source>
</reference>
<evidence type="ECO:0000256" key="12">
    <source>
        <dbReference type="ARBA" id="ARBA00022840"/>
    </source>
</evidence>
<comment type="pathway">
    <text evidence="3">Cofactor biosynthesis; tetrahydrofolate biosynthesis; 7,8-dihydrofolate from 2-amino-4-hydroxy-6-hydroxymethyl-7,8-dihydropteridine diphosphate and 4-aminobenzoate: step 2/2.</text>
</comment>
<evidence type="ECO:0000256" key="10">
    <source>
        <dbReference type="ARBA" id="ARBA00022723"/>
    </source>
</evidence>
<evidence type="ECO:0000259" key="23">
    <source>
        <dbReference type="Pfam" id="PF02875"/>
    </source>
</evidence>
<dbReference type="InterPro" id="IPR018109">
    <property type="entry name" value="Folylpolyglutamate_synth_CS"/>
</dbReference>
<accession>A0A5C5XFC0</accession>
<keyword evidence="10" id="KW-0479">Metal-binding</keyword>
<dbReference type="SUPFAM" id="SSF53244">
    <property type="entry name" value="MurD-like peptide ligases, peptide-binding domain"/>
    <property type="match status" value="1"/>
</dbReference>
<dbReference type="Pfam" id="PF08245">
    <property type="entry name" value="Mur_ligase_M"/>
    <property type="match status" value="1"/>
</dbReference>
<comment type="pathway">
    <text evidence="4">Cofactor biosynthesis; tetrahydrofolylpolyglutamate biosynthesis.</text>
</comment>
<dbReference type="Pfam" id="PF02875">
    <property type="entry name" value="Mur_ligase_C"/>
    <property type="match status" value="1"/>
</dbReference>
<protein>
    <recommendedName>
        <fullName evidence="8">Dihydrofolate synthase/folylpolyglutamate synthase</fullName>
        <ecNumber evidence="6">6.3.2.12</ecNumber>
        <ecNumber evidence="7">6.3.2.17</ecNumber>
    </recommendedName>
    <alternativeName>
        <fullName evidence="17">Folylpoly-gamma-glutamate synthetase-dihydrofolate synthetase</fullName>
    </alternativeName>
    <alternativeName>
        <fullName evidence="15">Folylpolyglutamate synthetase</fullName>
    </alternativeName>
    <alternativeName>
        <fullName evidence="16">Tetrahydrofolylpolyglutamate synthase</fullName>
    </alternativeName>
</protein>
<dbReference type="PANTHER" id="PTHR11136">
    <property type="entry name" value="FOLYLPOLYGLUTAMATE SYNTHASE-RELATED"/>
    <property type="match status" value="1"/>
</dbReference>
<dbReference type="InterPro" id="IPR036565">
    <property type="entry name" value="Mur-like_cat_sf"/>
</dbReference>
<comment type="catalytic activity">
    <reaction evidence="18">
        <text>(6S)-5,6,7,8-tetrahydrofolyl-(gamma-L-Glu)(n) + L-glutamate + ATP = (6S)-5,6,7,8-tetrahydrofolyl-(gamma-L-Glu)(n+1) + ADP + phosphate + H(+)</text>
        <dbReference type="Rhea" id="RHEA:10580"/>
        <dbReference type="Rhea" id="RHEA-COMP:14738"/>
        <dbReference type="Rhea" id="RHEA-COMP:14740"/>
        <dbReference type="ChEBI" id="CHEBI:15378"/>
        <dbReference type="ChEBI" id="CHEBI:29985"/>
        <dbReference type="ChEBI" id="CHEBI:30616"/>
        <dbReference type="ChEBI" id="CHEBI:43474"/>
        <dbReference type="ChEBI" id="CHEBI:141005"/>
        <dbReference type="ChEBI" id="CHEBI:456216"/>
        <dbReference type="EC" id="6.3.2.17"/>
    </reaction>
</comment>
<dbReference type="GO" id="GO:0005737">
    <property type="term" value="C:cytoplasm"/>
    <property type="evidence" value="ECO:0007669"/>
    <property type="project" value="TreeGrafter"/>
</dbReference>
<dbReference type="EC" id="6.3.2.12" evidence="6"/>
<evidence type="ECO:0000256" key="4">
    <source>
        <dbReference type="ARBA" id="ARBA00005150"/>
    </source>
</evidence>
<dbReference type="GO" id="GO:0008841">
    <property type="term" value="F:dihydrofolate synthase activity"/>
    <property type="evidence" value="ECO:0007669"/>
    <property type="project" value="UniProtKB-EC"/>
</dbReference>
<evidence type="ECO:0000256" key="1">
    <source>
        <dbReference type="ARBA" id="ARBA00001946"/>
    </source>
</evidence>
<evidence type="ECO:0000256" key="13">
    <source>
        <dbReference type="ARBA" id="ARBA00022842"/>
    </source>
</evidence>
<comment type="caution">
    <text evidence="25">The sequence shown here is derived from an EMBL/GenBank/DDBJ whole genome shotgun (WGS) entry which is preliminary data.</text>
</comment>
<comment type="catalytic activity">
    <reaction evidence="20">
        <text>(6R)-5,10-methylenetetrahydrofolyl-(gamma-L-Glu)(n) + L-glutamate + ATP = (6R)-5,10-methylenetetrahydrofolyl-(gamma-L-Glu)(n+1) + ADP + phosphate + H(+)</text>
        <dbReference type="Rhea" id="RHEA:51912"/>
        <dbReference type="Rhea" id="RHEA-COMP:13257"/>
        <dbReference type="Rhea" id="RHEA-COMP:13258"/>
        <dbReference type="ChEBI" id="CHEBI:15378"/>
        <dbReference type="ChEBI" id="CHEBI:29985"/>
        <dbReference type="ChEBI" id="CHEBI:30616"/>
        <dbReference type="ChEBI" id="CHEBI:43474"/>
        <dbReference type="ChEBI" id="CHEBI:136572"/>
        <dbReference type="ChEBI" id="CHEBI:456216"/>
        <dbReference type="EC" id="6.3.2.17"/>
    </reaction>
</comment>
<dbReference type="InterPro" id="IPR013221">
    <property type="entry name" value="Mur_ligase_cen"/>
</dbReference>
<keyword evidence="14" id="KW-0289">Folate biosynthesis</keyword>
<evidence type="ECO:0000259" key="24">
    <source>
        <dbReference type="Pfam" id="PF08245"/>
    </source>
</evidence>
<evidence type="ECO:0000256" key="19">
    <source>
        <dbReference type="ARBA" id="ARBA00047808"/>
    </source>
</evidence>
<organism evidence="25 26">
    <name type="scientific">Rubinisphaera italica</name>
    <dbReference type="NCBI Taxonomy" id="2527969"/>
    <lineage>
        <taxon>Bacteria</taxon>
        <taxon>Pseudomonadati</taxon>
        <taxon>Planctomycetota</taxon>
        <taxon>Planctomycetia</taxon>
        <taxon>Planctomycetales</taxon>
        <taxon>Planctomycetaceae</taxon>
        <taxon>Rubinisphaera</taxon>
    </lineage>
</organism>
<dbReference type="RefSeq" id="WP_146503090.1">
    <property type="nucleotide sequence ID" value="NZ_SJPG01000001.1"/>
</dbReference>
<keyword evidence="12 22" id="KW-0067">ATP-binding</keyword>
<evidence type="ECO:0000256" key="18">
    <source>
        <dbReference type="ARBA" id="ARBA00047493"/>
    </source>
</evidence>
<name>A0A5C5XFC0_9PLAN</name>
<evidence type="ECO:0000256" key="21">
    <source>
        <dbReference type="ARBA" id="ARBA00049161"/>
    </source>
</evidence>
<evidence type="ECO:0000256" key="9">
    <source>
        <dbReference type="ARBA" id="ARBA00022598"/>
    </source>
</evidence>
<evidence type="ECO:0000256" key="2">
    <source>
        <dbReference type="ARBA" id="ARBA00002714"/>
    </source>
</evidence>
<dbReference type="Gene3D" id="3.90.190.20">
    <property type="entry name" value="Mur ligase, C-terminal domain"/>
    <property type="match status" value="1"/>
</dbReference>
<dbReference type="OrthoDB" id="9809356at2"/>
<comment type="catalytic activity">
    <reaction evidence="19">
        <text>10-formyltetrahydrofolyl-(gamma-L-Glu)(n) + L-glutamate + ATP = 10-formyltetrahydrofolyl-(gamma-L-Glu)(n+1) + ADP + phosphate + H(+)</text>
        <dbReference type="Rhea" id="RHEA:51904"/>
        <dbReference type="Rhea" id="RHEA-COMP:13088"/>
        <dbReference type="Rhea" id="RHEA-COMP:14300"/>
        <dbReference type="ChEBI" id="CHEBI:15378"/>
        <dbReference type="ChEBI" id="CHEBI:29985"/>
        <dbReference type="ChEBI" id="CHEBI:30616"/>
        <dbReference type="ChEBI" id="CHEBI:43474"/>
        <dbReference type="ChEBI" id="CHEBI:134413"/>
        <dbReference type="ChEBI" id="CHEBI:456216"/>
        <dbReference type="EC" id="6.3.2.17"/>
    </reaction>
</comment>
<keyword evidence="13" id="KW-0460">Magnesium</keyword>
<dbReference type="SUPFAM" id="SSF53623">
    <property type="entry name" value="MurD-like peptide ligases, catalytic domain"/>
    <property type="match status" value="1"/>
</dbReference>
<evidence type="ECO:0000313" key="25">
    <source>
        <dbReference type="EMBL" id="TWT61053.1"/>
    </source>
</evidence>
<dbReference type="PROSITE" id="PS01011">
    <property type="entry name" value="FOLYLPOLYGLU_SYNT_1"/>
    <property type="match status" value="1"/>
</dbReference>
<dbReference type="NCBIfam" id="TIGR01499">
    <property type="entry name" value="folC"/>
    <property type="match status" value="1"/>
</dbReference>
<feature type="domain" description="Mur ligase central" evidence="24">
    <location>
        <begin position="55"/>
        <end position="288"/>
    </location>
</feature>
<dbReference type="GO" id="GO:0004326">
    <property type="term" value="F:tetrahydrofolylpolyglutamate synthase activity"/>
    <property type="evidence" value="ECO:0007669"/>
    <property type="project" value="UniProtKB-EC"/>
</dbReference>
<dbReference type="Gene3D" id="3.40.1190.10">
    <property type="entry name" value="Mur-like, catalytic domain"/>
    <property type="match status" value="1"/>
</dbReference>
<comment type="function">
    <text evidence="2">Functions in two distinct reactions of the de novo folate biosynthetic pathway. Catalyzes the addition of a glutamate residue to dihydropteroate (7,8-dihydropteroate or H2Pte) to form dihydrofolate (7,8-dihydrofolate monoglutamate or H2Pte-Glu). Also catalyzes successive additions of L-glutamate to tetrahydrofolate or 10-formyltetrahydrofolate or 5,10-methylenetetrahydrofolate, leading to folylpolyglutamate derivatives.</text>
</comment>
<sequence>MIDTYSEAVEWLYNRVNFERLGVGQYGRNDFKLERMQRLLEAIGNPQEQIPVVHIAGTKGKGTTATLVDSILREAGYRVGLFTSPHMFRIEERFLVNGCQISEERFLKLVSRMEDYVTQTREEAPELLPTFFEITTAMAWLYFIEEKVDLAVLEVGLGGRLDSTNLCRPLVTAISSISLDHTRLLGDTIASITREKAGIIKAGVPVVTSSTDPFVCEDLKAIAQQKGCSFQQIGHDFHAEIVKPWHEFDRFQTVRYSQTVLHETVSIEIQFSRPGQIYACNIALALACIEQLNQSGYEITNSQKQLGIRNASLPLRFEILQESPPILVDAAHNPAAFEALMEMLPEYFPNRPVTFILAISRDKDYVGMCQTLRGASSLILTQYLGNIRSLPTVELAEVVNQTGIHVTYNTESPAHALETALRVTPENGIIVASGSLFLAAEIRHLVKPESLIQSLPV</sequence>